<dbReference type="CDD" id="cd09917">
    <property type="entry name" value="F-box_SF"/>
    <property type="match status" value="1"/>
</dbReference>
<evidence type="ECO:0000313" key="3">
    <source>
        <dbReference type="Proteomes" id="UP000235786"/>
    </source>
</evidence>
<accession>A0A2J6RK78</accession>
<dbReference type="InterPro" id="IPR036047">
    <property type="entry name" value="F-box-like_dom_sf"/>
</dbReference>
<dbReference type="InterPro" id="IPR001810">
    <property type="entry name" value="F-box_dom"/>
</dbReference>
<dbReference type="AlphaFoldDB" id="A0A2J6RK78"/>
<feature type="domain" description="F-box" evidence="1">
    <location>
        <begin position="53"/>
        <end position="107"/>
    </location>
</feature>
<dbReference type="OrthoDB" id="5295250at2759"/>
<dbReference type="EMBL" id="KZ613947">
    <property type="protein sequence ID" value="PMD38926.1"/>
    <property type="molecule type" value="Genomic_DNA"/>
</dbReference>
<dbReference type="STRING" id="1149755.A0A2J6RK78"/>
<sequence length="566" mass="64924">MATGSLTQALDSLQLQDGQPDLEARRRALDSLLQHLTSSEVRRLKIQLNTSANDICLEFPPEILLCIMQYLNLEESITLRSVSRKWNSTFSGDDFSLGIIKTHFRPVWEKNNRCLTADQKLIEKEALIQWLPEAIKDRIRRQRGRYHSMSILRQHGTTNSDWQYSSGRIANKLHPSAIAVRDLRTNFRSNYVDDNRLDLGVWHLSKNYLLAAKNATASLNAWLLTYPPTRSHESVRLPAGVLRISALNNQVGIIDTANQVFIWTVGGPLRSVDISVIRESLSAFRRSQGLVVFHPSNENHVFVIYKAWPKPSPTTKSQSNGCIRMVAQEYVEGKATMAEILDLDSLIPASHEPIRHLHDGSIGMHRGFLAQYSRAAELSRVELQPLILPGQTEKNDTSPRSLILVMFDIYEKKFILEDYYLPTQPQYPLLERVCQWRDQIFFPLSGNQKDCKDDMTTQNTEHSLIAINKYNLHANPHNIPCYGNQDNSPHRIPVSGSCNVAYYWAGDDDDEEDETLDDIYHRLADTRNTRRNVIQRDDDFVVLQRSDGWAVWCFDKQAQPYLLWNN</sequence>
<keyword evidence="3" id="KW-1185">Reference proteome</keyword>
<gene>
    <name evidence="2" type="ORF">L207DRAFT_584325</name>
</gene>
<name>A0A2J6RK78_HYAVF</name>
<organism evidence="2 3">
    <name type="scientific">Hyaloscypha variabilis (strain UAMH 11265 / GT02V1 / F)</name>
    <name type="common">Meliniomyces variabilis</name>
    <dbReference type="NCBI Taxonomy" id="1149755"/>
    <lineage>
        <taxon>Eukaryota</taxon>
        <taxon>Fungi</taxon>
        <taxon>Dikarya</taxon>
        <taxon>Ascomycota</taxon>
        <taxon>Pezizomycotina</taxon>
        <taxon>Leotiomycetes</taxon>
        <taxon>Helotiales</taxon>
        <taxon>Hyaloscyphaceae</taxon>
        <taxon>Hyaloscypha</taxon>
        <taxon>Hyaloscypha variabilis</taxon>
    </lineage>
</organism>
<evidence type="ECO:0000259" key="1">
    <source>
        <dbReference type="PROSITE" id="PS50181"/>
    </source>
</evidence>
<dbReference type="Proteomes" id="UP000235786">
    <property type="component" value="Unassembled WGS sequence"/>
</dbReference>
<dbReference type="PROSITE" id="PS50181">
    <property type="entry name" value="FBOX"/>
    <property type="match status" value="1"/>
</dbReference>
<dbReference type="Pfam" id="PF00646">
    <property type="entry name" value="F-box"/>
    <property type="match status" value="1"/>
</dbReference>
<dbReference type="SUPFAM" id="SSF81383">
    <property type="entry name" value="F-box domain"/>
    <property type="match status" value="1"/>
</dbReference>
<reference evidence="2 3" key="1">
    <citation type="submission" date="2016-04" db="EMBL/GenBank/DDBJ databases">
        <title>A degradative enzymes factory behind the ericoid mycorrhizal symbiosis.</title>
        <authorList>
            <consortium name="DOE Joint Genome Institute"/>
            <person name="Martino E."/>
            <person name="Morin E."/>
            <person name="Grelet G."/>
            <person name="Kuo A."/>
            <person name="Kohler A."/>
            <person name="Daghino S."/>
            <person name="Barry K."/>
            <person name="Choi C."/>
            <person name="Cichocki N."/>
            <person name="Clum A."/>
            <person name="Copeland A."/>
            <person name="Hainaut M."/>
            <person name="Haridas S."/>
            <person name="Labutti K."/>
            <person name="Lindquist E."/>
            <person name="Lipzen A."/>
            <person name="Khouja H.-R."/>
            <person name="Murat C."/>
            <person name="Ohm R."/>
            <person name="Olson A."/>
            <person name="Spatafora J."/>
            <person name="Veneault-Fourrey C."/>
            <person name="Henrissat B."/>
            <person name="Grigoriev I."/>
            <person name="Martin F."/>
            <person name="Perotto S."/>
        </authorList>
    </citation>
    <scope>NUCLEOTIDE SEQUENCE [LARGE SCALE GENOMIC DNA]</scope>
    <source>
        <strain evidence="2 3">F</strain>
    </source>
</reference>
<dbReference type="SMART" id="SM00256">
    <property type="entry name" value="FBOX"/>
    <property type="match status" value="1"/>
</dbReference>
<evidence type="ECO:0000313" key="2">
    <source>
        <dbReference type="EMBL" id="PMD38926.1"/>
    </source>
</evidence>
<dbReference type="Gene3D" id="1.20.1280.50">
    <property type="match status" value="1"/>
</dbReference>
<protein>
    <recommendedName>
        <fullName evidence="1">F-box domain-containing protein</fullName>
    </recommendedName>
</protein>
<proteinExistence type="predicted"/>